<evidence type="ECO:0000313" key="2">
    <source>
        <dbReference type="Proteomes" id="UP000030982"/>
    </source>
</evidence>
<dbReference type="EMBL" id="JTDL01000123">
    <property type="protein sequence ID" value="KHL02424.1"/>
    <property type="molecule type" value="Genomic_DNA"/>
</dbReference>
<dbReference type="Proteomes" id="UP000030982">
    <property type="component" value="Unassembled WGS sequence"/>
</dbReference>
<keyword evidence="2" id="KW-1185">Reference proteome</keyword>
<organism evidence="1 2">
    <name type="scientific">Sinomonas humi</name>
    <dbReference type="NCBI Taxonomy" id="1338436"/>
    <lineage>
        <taxon>Bacteria</taxon>
        <taxon>Bacillati</taxon>
        <taxon>Actinomycetota</taxon>
        <taxon>Actinomycetes</taxon>
        <taxon>Micrococcales</taxon>
        <taxon>Micrococcaceae</taxon>
        <taxon>Sinomonas</taxon>
    </lineage>
</organism>
<dbReference type="OrthoDB" id="4939360at2"/>
<accession>A0A0B2AFY1</accession>
<evidence type="ECO:0000313" key="1">
    <source>
        <dbReference type="EMBL" id="KHL02424.1"/>
    </source>
</evidence>
<sequence length="122" mass="14400">MRRRDREFIGGAYSNYKVKAGPPWIRLVVTPKQVEFHARGLARLFSRGPWLISREQVRQVFMKRTHSFFPPRDADVVFVTTDPSVWWTFWSPSRPEPLLLLLDEYGYAVDWTPHNWAGLPIE</sequence>
<proteinExistence type="predicted"/>
<reference evidence="1 2" key="1">
    <citation type="submission" date="2014-09" db="EMBL/GenBank/DDBJ databases">
        <title>Genome sequence of Sinomonas sp. MUSC 117.</title>
        <authorList>
            <person name="Lee L.-H."/>
        </authorList>
    </citation>
    <scope>NUCLEOTIDE SEQUENCE [LARGE SCALE GENOMIC DNA]</scope>
    <source>
        <strain evidence="1 2">MUSC 117</strain>
    </source>
</reference>
<dbReference type="AlphaFoldDB" id="A0A0B2AFY1"/>
<name>A0A0B2AFY1_9MICC</name>
<comment type="caution">
    <text evidence="1">The sequence shown here is derived from an EMBL/GenBank/DDBJ whole genome shotgun (WGS) entry which is preliminary data.</text>
</comment>
<protein>
    <submittedName>
        <fullName evidence="1">Uncharacterized protein</fullName>
    </submittedName>
</protein>
<gene>
    <name evidence="1" type="ORF">LK10_12545</name>
</gene>
<dbReference type="RefSeq" id="WP_043124138.1">
    <property type="nucleotide sequence ID" value="NZ_JTDL01000123.1"/>
</dbReference>